<evidence type="ECO:0000313" key="10">
    <source>
        <dbReference type="Proteomes" id="UP000037069"/>
    </source>
</evidence>
<dbReference type="Gene3D" id="6.10.250.540">
    <property type="match status" value="1"/>
</dbReference>
<dbReference type="Gene3D" id="1.10.10.10">
    <property type="entry name" value="Winged helix-like DNA-binding domain superfamily/Winged helix DNA-binding domain"/>
    <property type="match status" value="1"/>
</dbReference>
<dbReference type="GO" id="GO:0090575">
    <property type="term" value="C:RNA polymerase II transcription regulator complex"/>
    <property type="evidence" value="ECO:0007669"/>
    <property type="project" value="TreeGrafter"/>
</dbReference>
<dbReference type="SUPFAM" id="SSF144074">
    <property type="entry name" value="E2F-DP heterodimerization region"/>
    <property type="match status" value="1"/>
</dbReference>
<sequence length="874" mass="96610">MSKYFINTTTNANAAATSNVYQVNQNVGTTTTSNTSSVSAAGNSSAIRKLFCEKNTSSASASTRGSSSSSAKTTRIFMTTNQTHHQLQQQNASNNNNNNNMATHLLDHGYGVTLTPPTVATNVVVGQQQQTTLTNSSSASSTPTSGTVAVSVTSNTIPASQQPQQQQKFKPTDMTQYYKVKRRIPMNDSHPKKQAKQSLQHQTPYQQQQQQPQQQHNVIIRSNTNKQQTPQIHHQQQQQQQQLSLNFATPSPQPPRPPSSASSTSSSSALMAPNFLYKIGTASSNSHGVNNTGSSAKRTPEGNRADTSLGILTKKFVDLLQESPDGVVDLNDASTKLAVQKRRIYDITNVLEGIGILEKKSKNNIQWKCGNSLLTSERSNDIKLENERLEQKENELNMLIDEIRNELHGEISRNDQLAYVTHSDLLNVDLFKDQIIIVIKAPPEAKLVLPDSLNPREIHVKAENNGEINVFLCHDNSPENSPNFGSSSLAQRHATAALQQRHHDALITDMEDEKRHRLGLPAVTAQPLASTYPAAATNLVPRSAQRNLSKSIEAAAQQEAASLIEVNYPTQDQQQQQQQHHHLQQHEQSNSSSLLNEDDFNMFPSITRPVITQVLGEQHQQRTQQMQNSQEQKLTAEEEDALASYQSLIVCSNQQQQQQQQRRHTAESNPDSNDSNQTLTLTSCSSTTNRSLLSSSKKTGLRKDVTLVNCAMEQQQQQKSLLTGSTTSSSASSSTSSSQVPSNNSSSAPSPQHQQQQQDNSTTHLNYETLTHNNQQQLQTTTTAGGQHQQQLQQYHHHQDQHQQLQQHLDNSIVVGNSSSSHNDDHLAHMHVSNSNCNFEDLPPLLPIEPPLDGLYNFSLDQSEGLNDLFHDFV</sequence>
<gene>
    <name evidence="9" type="ORF">FF38_05047</name>
</gene>
<dbReference type="Pfam" id="PF02319">
    <property type="entry name" value="WHD_E2F_TDP"/>
    <property type="match status" value="1"/>
</dbReference>
<feature type="compositionally biased region" description="Low complexity" evidence="7">
    <location>
        <begin position="586"/>
        <end position="595"/>
    </location>
</feature>
<dbReference type="OrthoDB" id="1743261at2759"/>
<keyword evidence="4 5" id="KW-0804">Transcription</keyword>
<dbReference type="InterPro" id="IPR036390">
    <property type="entry name" value="WH_DNA-bd_sf"/>
</dbReference>
<feature type="region of interest" description="Disordered" evidence="7">
    <location>
        <begin position="653"/>
        <end position="698"/>
    </location>
</feature>
<evidence type="ECO:0000256" key="4">
    <source>
        <dbReference type="ARBA" id="ARBA00023163"/>
    </source>
</evidence>
<accession>A0A0L0C8Z4</accession>
<evidence type="ECO:0000313" key="9">
    <source>
        <dbReference type="EMBL" id="KNC28751.1"/>
    </source>
</evidence>
<dbReference type="GO" id="GO:0000978">
    <property type="term" value="F:RNA polymerase II cis-regulatory region sequence-specific DNA binding"/>
    <property type="evidence" value="ECO:0007669"/>
    <property type="project" value="InterPro"/>
</dbReference>
<reference evidence="9 10" key="1">
    <citation type="journal article" date="2015" name="Nat. Commun.">
        <title>Lucilia cuprina genome unlocks parasitic fly biology to underpin future interventions.</title>
        <authorList>
            <person name="Anstead C.A."/>
            <person name="Korhonen P.K."/>
            <person name="Young N.D."/>
            <person name="Hall R.S."/>
            <person name="Jex A.R."/>
            <person name="Murali S.C."/>
            <person name="Hughes D.S."/>
            <person name="Lee S.F."/>
            <person name="Perry T."/>
            <person name="Stroehlein A.J."/>
            <person name="Ansell B.R."/>
            <person name="Breugelmans B."/>
            <person name="Hofmann A."/>
            <person name="Qu J."/>
            <person name="Dugan S."/>
            <person name="Lee S.L."/>
            <person name="Chao H."/>
            <person name="Dinh H."/>
            <person name="Han Y."/>
            <person name="Doddapaneni H.V."/>
            <person name="Worley K.C."/>
            <person name="Muzny D.M."/>
            <person name="Ioannidis P."/>
            <person name="Waterhouse R.M."/>
            <person name="Zdobnov E.M."/>
            <person name="James P.J."/>
            <person name="Bagnall N.H."/>
            <person name="Kotze A.C."/>
            <person name="Gibbs R.A."/>
            <person name="Richards S."/>
            <person name="Batterham P."/>
            <person name="Gasser R.B."/>
        </authorList>
    </citation>
    <scope>NUCLEOTIDE SEQUENCE [LARGE SCALE GENOMIC DNA]</scope>
    <source>
        <strain evidence="9 10">LS</strain>
        <tissue evidence="9">Full body</tissue>
    </source>
</reference>
<keyword evidence="2 5" id="KW-0805">Transcription regulation</keyword>
<proteinExistence type="inferred from homology"/>
<keyword evidence="6" id="KW-0175">Coiled coil</keyword>
<feature type="region of interest" description="Disordered" evidence="7">
    <location>
        <begin position="777"/>
        <end position="806"/>
    </location>
</feature>
<feature type="compositionally biased region" description="Low complexity" evidence="7">
    <location>
        <begin position="197"/>
        <end position="215"/>
    </location>
</feature>
<evidence type="ECO:0000256" key="6">
    <source>
        <dbReference type="SAM" id="Coils"/>
    </source>
</evidence>
<dbReference type="Pfam" id="PF16421">
    <property type="entry name" value="E2F_CC-MB"/>
    <property type="match status" value="1"/>
</dbReference>
<feature type="compositionally biased region" description="Low complexity" evidence="7">
    <location>
        <begin position="227"/>
        <end position="242"/>
    </location>
</feature>
<evidence type="ECO:0000256" key="1">
    <source>
        <dbReference type="ARBA" id="ARBA00010940"/>
    </source>
</evidence>
<dbReference type="InterPro" id="IPR032198">
    <property type="entry name" value="E2F_CC-MB"/>
</dbReference>
<evidence type="ECO:0000256" key="7">
    <source>
        <dbReference type="SAM" id="MobiDB-lite"/>
    </source>
</evidence>
<dbReference type="AlphaFoldDB" id="A0A0L0C8Z4"/>
<feature type="compositionally biased region" description="Low complexity" evidence="7">
    <location>
        <begin position="675"/>
        <end position="698"/>
    </location>
</feature>
<feature type="region of interest" description="Disordered" evidence="7">
    <location>
        <begin position="184"/>
        <end position="267"/>
    </location>
</feature>
<dbReference type="SMART" id="SM01372">
    <property type="entry name" value="E2F_TDP"/>
    <property type="match status" value="1"/>
</dbReference>
<feature type="compositionally biased region" description="Polar residues" evidence="7">
    <location>
        <begin position="216"/>
        <end position="226"/>
    </location>
</feature>
<evidence type="ECO:0000256" key="2">
    <source>
        <dbReference type="ARBA" id="ARBA00023015"/>
    </source>
</evidence>
<comment type="caution">
    <text evidence="9">The sequence shown here is derived from an EMBL/GenBank/DDBJ whole genome shotgun (WGS) entry which is preliminary data.</text>
</comment>
<dbReference type="InterPro" id="IPR037241">
    <property type="entry name" value="E2F-DP_heterodim"/>
</dbReference>
<dbReference type="InterPro" id="IPR036388">
    <property type="entry name" value="WH-like_DNA-bd_sf"/>
</dbReference>
<name>A0A0L0C8Z4_LUCCU</name>
<dbReference type="CDD" id="cd14660">
    <property type="entry name" value="E2F_DD"/>
    <property type="match status" value="1"/>
</dbReference>
<dbReference type="PANTHER" id="PTHR12081:SF18">
    <property type="entry name" value="TRANSCRIPTION FACTOR E2F2-RELATED"/>
    <property type="match status" value="1"/>
</dbReference>
<dbReference type="FunFam" id="1.10.10.10:FF:000008">
    <property type="entry name" value="E2F transcription factor 1"/>
    <property type="match status" value="1"/>
</dbReference>
<dbReference type="GO" id="GO:0000981">
    <property type="term" value="F:DNA-binding transcription factor activity, RNA polymerase II-specific"/>
    <property type="evidence" value="ECO:0007669"/>
    <property type="project" value="TreeGrafter"/>
</dbReference>
<dbReference type="EMBL" id="JRES01000752">
    <property type="protein sequence ID" value="KNC28751.1"/>
    <property type="molecule type" value="Genomic_DNA"/>
</dbReference>
<feature type="region of interest" description="Disordered" evidence="7">
    <location>
        <begin position="718"/>
        <end position="761"/>
    </location>
</feature>
<dbReference type="GO" id="GO:0046983">
    <property type="term" value="F:protein dimerization activity"/>
    <property type="evidence" value="ECO:0007669"/>
    <property type="project" value="InterPro"/>
</dbReference>
<comment type="subcellular location">
    <subcellularLocation>
        <location evidence="5">Nucleus</location>
    </subcellularLocation>
</comment>
<keyword evidence="5" id="KW-0539">Nucleus</keyword>
<feature type="compositionally biased region" description="Polar residues" evidence="7">
    <location>
        <begin position="283"/>
        <end position="297"/>
    </location>
</feature>
<dbReference type="SUPFAM" id="SSF46785">
    <property type="entry name" value="Winged helix' DNA-binding domain"/>
    <property type="match status" value="1"/>
</dbReference>
<evidence type="ECO:0000256" key="3">
    <source>
        <dbReference type="ARBA" id="ARBA00023125"/>
    </source>
</evidence>
<dbReference type="PANTHER" id="PTHR12081">
    <property type="entry name" value="TRANSCRIPTION FACTOR E2F"/>
    <property type="match status" value="1"/>
</dbReference>
<comment type="similarity">
    <text evidence="1 5">Belongs to the E2F/DP family.</text>
</comment>
<feature type="region of interest" description="Disordered" evidence="7">
    <location>
        <begin position="570"/>
        <end position="600"/>
    </location>
</feature>
<dbReference type="Proteomes" id="UP000037069">
    <property type="component" value="Unassembled WGS sequence"/>
</dbReference>
<keyword evidence="10" id="KW-1185">Reference proteome</keyword>
<feature type="compositionally biased region" description="Low complexity" evidence="7">
    <location>
        <begin position="777"/>
        <end position="794"/>
    </location>
</feature>
<feature type="compositionally biased region" description="Polar residues" evidence="7">
    <location>
        <begin position="621"/>
        <end position="633"/>
    </location>
</feature>
<organism evidence="9 10">
    <name type="scientific">Lucilia cuprina</name>
    <name type="common">Green bottle fly</name>
    <name type="synonym">Australian sheep blowfly</name>
    <dbReference type="NCBI Taxonomy" id="7375"/>
    <lineage>
        <taxon>Eukaryota</taxon>
        <taxon>Metazoa</taxon>
        <taxon>Ecdysozoa</taxon>
        <taxon>Arthropoda</taxon>
        <taxon>Hexapoda</taxon>
        <taxon>Insecta</taxon>
        <taxon>Pterygota</taxon>
        <taxon>Neoptera</taxon>
        <taxon>Endopterygota</taxon>
        <taxon>Diptera</taxon>
        <taxon>Brachycera</taxon>
        <taxon>Muscomorpha</taxon>
        <taxon>Oestroidea</taxon>
        <taxon>Calliphoridae</taxon>
        <taxon>Luciliinae</taxon>
        <taxon>Lucilia</taxon>
    </lineage>
</organism>
<feature type="coiled-coil region" evidence="6">
    <location>
        <begin position="379"/>
        <end position="409"/>
    </location>
</feature>
<feature type="region of interest" description="Disordered" evidence="7">
    <location>
        <begin position="617"/>
        <end position="639"/>
    </location>
</feature>
<protein>
    <recommendedName>
        <fullName evidence="8">E2F/DP family winged-helix DNA-binding domain-containing protein</fullName>
    </recommendedName>
</protein>
<evidence type="ECO:0000259" key="8">
    <source>
        <dbReference type="SMART" id="SM01372"/>
    </source>
</evidence>
<dbReference type="OMA" id="NCAMEQQ"/>
<feature type="region of interest" description="Disordered" evidence="7">
    <location>
        <begin position="283"/>
        <end position="305"/>
    </location>
</feature>
<dbReference type="STRING" id="7375.A0A0L0C8Z4"/>
<keyword evidence="3 5" id="KW-0238">DNA-binding</keyword>
<feature type="domain" description="E2F/DP family winged-helix DNA-binding" evidence="8">
    <location>
        <begin position="304"/>
        <end position="369"/>
    </location>
</feature>
<dbReference type="InterPro" id="IPR015633">
    <property type="entry name" value="E2F"/>
</dbReference>
<evidence type="ECO:0000256" key="5">
    <source>
        <dbReference type="RuleBase" id="RU003796"/>
    </source>
</evidence>
<dbReference type="InterPro" id="IPR003316">
    <property type="entry name" value="E2F_WHTH_DNA-bd_dom"/>
</dbReference>